<evidence type="ECO:0000313" key="3">
    <source>
        <dbReference type="Proteomes" id="UP000823883"/>
    </source>
</evidence>
<name>A0A9D2PAX6_9FIRM</name>
<feature type="transmembrane region" description="Helical" evidence="1">
    <location>
        <begin position="69"/>
        <end position="88"/>
    </location>
</feature>
<reference evidence="2" key="1">
    <citation type="journal article" date="2021" name="PeerJ">
        <title>Extensive microbial diversity within the chicken gut microbiome revealed by metagenomics and culture.</title>
        <authorList>
            <person name="Gilroy R."/>
            <person name="Ravi A."/>
            <person name="Getino M."/>
            <person name="Pursley I."/>
            <person name="Horton D.L."/>
            <person name="Alikhan N.F."/>
            <person name="Baker D."/>
            <person name="Gharbi K."/>
            <person name="Hall N."/>
            <person name="Watson M."/>
            <person name="Adriaenssens E.M."/>
            <person name="Foster-Nyarko E."/>
            <person name="Jarju S."/>
            <person name="Secka A."/>
            <person name="Antonio M."/>
            <person name="Oren A."/>
            <person name="Chaudhuri R.R."/>
            <person name="La Ragione R."/>
            <person name="Hildebrand F."/>
            <person name="Pallen M.J."/>
        </authorList>
    </citation>
    <scope>NUCLEOTIDE SEQUENCE</scope>
    <source>
        <strain evidence="2">CHK183-5548</strain>
    </source>
</reference>
<accession>A0A9D2PAX6</accession>
<dbReference type="AlphaFoldDB" id="A0A9D2PAX6"/>
<keyword evidence="1" id="KW-0472">Membrane</keyword>
<comment type="caution">
    <text evidence="2">The sequence shown here is derived from an EMBL/GenBank/DDBJ whole genome shotgun (WGS) entry which is preliminary data.</text>
</comment>
<feature type="transmembrane region" description="Helical" evidence="1">
    <location>
        <begin position="100"/>
        <end position="122"/>
    </location>
</feature>
<evidence type="ECO:0008006" key="4">
    <source>
        <dbReference type="Google" id="ProtNLM"/>
    </source>
</evidence>
<dbReference type="Proteomes" id="UP000823883">
    <property type="component" value="Unassembled WGS sequence"/>
</dbReference>
<keyword evidence="1" id="KW-0812">Transmembrane</keyword>
<feature type="transmembrane region" description="Helical" evidence="1">
    <location>
        <begin position="134"/>
        <end position="152"/>
    </location>
</feature>
<sequence>MIYDFLAYCLIPAVSVCLAGPGSWTDTNFSILRSSGMSGVLFLSWGAVLILCFFLWFRDISQRLSASRAADRFAGAAGLILSFALLTPYLPEQFPFWSRLHFYCAFLSPVLFMIGLLLLLLLFRRENPLLARRFLSGFWLIAGVSLALLWAAGMVTSALEIFFSSACSVFLRRLHRRVVQTG</sequence>
<keyword evidence="1" id="KW-1133">Transmembrane helix</keyword>
<evidence type="ECO:0000256" key="1">
    <source>
        <dbReference type="SAM" id="Phobius"/>
    </source>
</evidence>
<organism evidence="2 3">
    <name type="scientific">Candidatus Lachnoclostridium pullistercoris</name>
    <dbReference type="NCBI Taxonomy" id="2838632"/>
    <lineage>
        <taxon>Bacteria</taxon>
        <taxon>Bacillati</taxon>
        <taxon>Bacillota</taxon>
        <taxon>Clostridia</taxon>
        <taxon>Lachnospirales</taxon>
        <taxon>Lachnospiraceae</taxon>
    </lineage>
</organism>
<gene>
    <name evidence="2" type="ORF">IAA04_02135</name>
</gene>
<feature type="transmembrane region" description="Helical" evidence="1">
    <location>
        <begin position="35"/>
        <end position="57"/>
    </location>
</feature>
<dbReference type="EMBL" id="DWWL01000010">
    <property type="protein sequence ID" value="HJC46834.1"/>
    <property type="molecule type" value="Genomic_DNA"/>
</dbReference>
<proteinExistence type="predicted"/>
<reference evidence="2" key="2">
    <citation type="submission" date="2021-04" db="EMBL/GenBank/DDBJ databases">
        <authorList>
            <person name="Gilroy R."/>
        </authorList>
    </citation>
    <scope>NUCLEOTIDE SEQUENCE</scope>
    <source>
        <strain evidence="2">CHK183-5548</strain>
    </source>
</reference>
<evidence type="ECO:0000313" key="2">
    <source>
        <dbReference type="EMBL" id="HJC46834.1"/>
    </source>
</evidence>
<protein>
    <recommendedName>
        <fullName evidence="4">DUF998 domain-containing protein</fullName>
    </recommendedName>
</protein>